<feature type="transmembrane region" description="Helical" evidence="1">
    <location>
        <begin position="46"/>
        <end position="63"/>
    </location>
</feature>
<reference evidence="2 3" key="1">
    <citation type="submission" date="2019-03" db="EMBL/GenBank/DDBJ databases">
        <title>Deep-cultivation of Planctomycetes and their phenomic and genomic characterization uncovers novel biology.</title>
        <authorList>
            <person name="Wiegand S."/>
            <person name="Jogler M."/>
            <person name="Boedeker C."/>
            <person name="Pinto D."/>
            <person name="Vollmers J."/>
            <person name="Rivas-Marin E."/>
            <person name="Kohn T."/>
            <person name="Peeters S.H."/>
            <person name="Heuer A."/>
            <person name="Rast P."/>
            <person name="Oberbeckmann S."/>
            <person name="Bunk B."/>
            <person name="Jeske O."/>
            <person name="Meyerdierks A."/>
            <person name="Storesund J.E."/>
            <person name="Kallscheuer N."/>
            <person name="Luecker S."/>
            <person name="Lage O.M."/>
            <person name="Pohl T."/>
            <person name="Merkel B.J."/>
            <person name="Hornburger P."/>
            <person name="Mueller R.-W."/>
            <person name="Bruemmer F."/>
            <person name="Labrenz M."/>
            <person name="Spormann A.M."/>
            <person name="Op den Camp H."/>
            <person name="Overmann J."/>
            <person name="Amann R."/>
            <person name="Jetten M.S.M."/>
            <person name="Mascher T."/>
            <person name="Medema M.H."/>
            <person name="Devos D.P."/>
            <person name="Kaster A.-K."/>
            <person name="Ovreas L."/>
            <person name="Rohde M."/>
            <person name="Galperin M.Y."/>
            <person name="Jogler C."/>
        </authorList>
    </citation>
    <scope>NUCLEOTIDE SEQUENCE [LARGE SCALE GENOMIC DNA]</scope>
    <source>
        <strain evidence="2 3">Enr13</strain>
    </source>
</reference>
<evidence type="ECO:0000313" key="3">
    <source>
        <dbReference type="Proteomes" id="UP000319004"/>
    </source>
</evidence>
<sequence>MYYKLLADLTVAIHFGYVAFVVLGVPLTMAGAVLGWGWVRNRWFRGIHLAMILVVVLEAWAGVTCPLTTLEKDFRSAAGGQAYQGDFIANWLHDAMFFDLEPWAFTVGYTLFGAWVVANLVFVAPRWRQSS</sequence>
<evidence type="ECO:0000256" key="1">
    <source>
        <dbReference type="SAM" id="Phobius"/>
    </source>
</evidence>
<keyword evidence="1" id="KW-1133">Transmembrane helix</keyword>
<dbReference type="AlphaFoldDB" id="A0A518HKF9"/>
<dbReference type="Pfam" id="PF10861">
    <property type="entry name" value="DUF2784"/>
    <property type="match status" value="1"/>
</dbReference>
<dbReference type="RefSeq" id="WP_145385065.1">
    <property type="nucleotide sequence ID" value="NZ_CP037423.1"/>
</dbReference>
<protein>
    <recommendedName>
        <fullName evidence="4">DUF2784 domain-containing protein</fullName>
    </recommendedName>
</protein>
<dbReference type="KEGG" id="snep:Enr13x_11750"/>
<feature type="transmembrane region" description="Helical" evidence="1">
    <location>
        <begin position="12"/>
        <end position="39"/>
    </location>
</feature>
<feature type="transmembrane region" description="Helical" evidence="1">
    <location>
        <begin position="103"/>
        <end position="124"/>
    </location>
</feature>
<keyword evidence="1" id="KW-0812">Transmembrane</keyword>
<dbReference type="Proteomes" id="UP000319004">
    <property type="component" value="Chromosome"/>
</dbReference>
<proteinExistence type="predicted"/>
<name>A0A518HKF9_9BACT</name>
<dbReference type="OrthoDB" id="370375at2"/>
<dbReference type="InterPro" id="IPR021218">
    <property type="entry name" value="DUF2784"/>
</dbReference>
<keyword evidence="3" id="KW-1185">Reference proteome</keyword>
<evidence type="ECO:0008006" key="4">
    <source>
        <dbReference type="Google" id="ProtNLM"/>
    </source>
</evidence>
<gene>
    <name evidence="2" type="ORF">Enr13x_11750</name>
</gene>
<accession>A0A518HKF9</accession>
<dbReference type="EMBL" id="CP037423">
    <property type="protein sequence ID" value="QDV41337.1"/>
    <property type="molecule type" value="Genomic_DNA"/>
</dbReference>
<organism evidence="2 3">
    <name type="scientific">Stieleria neptunia</name>
    <dbReference type="NCBI Taxonomy" id="2527979"/>
    <lineage>
        <taxon>Bacteria</taxon>
        <taxon>Pseudomonadati</taxon>
        <taxon>Planctomycetota</taxon>
        <taxon>Planctomycetia</taxon>
        <taxon>Pirellulales</taxon>
        <taxon>Pirellulaceae</taxon>
        <taxon>Stieleria</taxon>
    </lineage>
</organism>
<evidence type="ECO:0000313" key="2">
    <source>
        <dbReference type="EMBL" id="QDV41337.1"/>
    </source>
</evidence>
<keyword evidence="1" id="KW-0472">Membrane</keyword>